<organism evidence="1">
    <name type="scientific">bioreactor metagenome</name>
    <dbReference type="NCBI Taxonomy" id="1076179"/>
    <lineage>
        <taxon>unclassified sequences</taxon>
        <taxon>metagenomes</taxon>
        <taxon>ecological metagenomes</taxon>
    </lineage>
</organism>
<comment type="caution">
    <text evidence="1">The sequence shown here is derived from an EMBL/GenBank/DDBJ whole genome shotgun (WGS) entry which is preliminary data.</text>
</comment>
<dbReference type="AlphaFoldDB" id="A0A644YMC1"/>
<name>A0A644YMC1_9ZZZZ</name>
<protein>
    <submittedName>
        <fullName evidence="1">Uncharacterized protein</fullName>
    </submittedName>
</protein>
<sequence>MAVLFRLSVDMDGTLAEFPQVSVRTAKHCRQIFRFHAFAVSYGFSLQRIPSIVKNDRNQKIFSK</sequence>
<dbReference type="EMBL" id="VSSQ01005516">
    <property type="protein sequence ID" value="MPM29459.1"/>
    <property type="molecule type" value="Genomic_DNA"/>
</dbReference>
<proteinExistence type="predicted"/>
<evidence type="ECO:0000313" key="1">
    <source>
        <dbReference type="EMBL" id="MPM29459.1"/>
    </source>
</evidence>
<reference evidence="1" key="1">
    <citation type="submission" date="2019-08" db="EMBL/GenBank/DDBJ databases">
        <authorList>
            <person name="Kucharzyk K."/>
            <person name="Murdoch R.W."/>
            <person name="Higgins S."/>
            <person name="Loffler F."/>
        </authorList>
    </citation>
    <scope>NUCLEOTIDE SEQUENCE</scope>
</reference>
<accession>A0A644YMC1</accession>
<gene>
    <name evidence="1" type="ORF">SDC9_75999</name>
</gene>